<evidence type="ECO:0000313" key="1">
    <source>
        <dbReference type="EMBL" id="SFV60329.1"/>
    </source>
</evidence>
<dbReference type="EMBL" id="FPHE01000096">
    <property type="protein sequence ID" value="SFV60329.1"/>
    <property type="molecule type" value="Genomic_DNA"/>
</dbReference>
<dbReference type="AlphaFoldDB" id="A0A1W1C3I1"/>
<reference evidence="1" key="1">
    <citation type="submission" date="2016-10" db="EMBL/GenBank/DDBJ databases">
        <authorList>
            <person name="de Groot N.N."/>
        </authorList>
    </citation>
    <scope>NUCLEOTIDE SEQUENCE</scope>
</reference>
<proteinExistence type="predicted"/>
<organism evidence="1">
    <name type="scientific">hydrothermal vent metagenome</name>
    <dbReference type="NCBI Taxonomy" id="652676"/>
    <lineage>
        <taxon>unclassified sequences</taxon>
        <taxon>metagenomes</taxon>
        <taxon>ecological metagenomes</taxon>
    </lineage>
</organism>
<name>A0A1W1C3I1_9ZZZZ</name>
<gene>
    <name evidence="1" type="ORF">MNB_SV-12-348</name>
</gene>
<protein>
    <submittedName>
        <fullName evidence="1">Uncharacterized protein</fullName>
    </submittedName>
</protein>
<sequence length="886" mass="102102">MSKLLLSIALPISIFAERVVVPDNYKISEDKEVSYVYTSEYEEILPKIKIYQQDVIKQYEDEFGYKLDDTLFVGLASQNNQIANGFSTQIPFNSQLFYGAGVGYIDYFCFNSWLKTLITHETAHNFQLNAKESKASWLSHKIVGNTPVSFLGLFPFFPIPNLLESNFLLEGNAVMNESRFDNGGRLYSGYALAEVVALAKADKIKPELMYNETFDFPYGEKVYLVGGFFQQFLVEKYGVKKVNQYFKLHSKQLFPFFTNASFRNLFGKTFETLLAEFVTEIKTKHANFKSTKGKIIAKSQIFVPMNSSDNEIYTLISDALSFPQIFKYSRDKKEISYQKGAWNRGEPFKIDGEYYTQSSSKISPTKIVMGLFDADSYLKEGTESKIIQGYMPNGKAVYFNLKESIETPHVYIDKEFYALSNSSVHIDRDGNLYYFRQKGQTRTLYKNKKALFDYQGHYGFVTDVDSSGAIYFIAKSEHGSTAYRYNGTKTERVIAGDDVIDLKLIDDREAVVATIDSEGYRYQILTISPKDAKVFDTNYEIEDKKSKVTQNSKPFEFSNRKLKSKEYNSLTQLRYSSLDQFVGYSTDDDVLFNLQANFIDPLMQNILSPMVSQDEDKIVGGISYQNQAHLLEFGGSLYGVEYDNDIDVNSTDRDHGYSAYLRVPFLATGYWRGATTLDYNKKYDSKYRKPITLSLDITNNKQFGKSKFPNHLNYLNLFTSKDRDSNAFGGSYNWMHDLGWQSYMGLRASYLKSDNVNKRFERGIEIDDNWGDITKESASITMPTLDETLYAKEAKVAGASIYKVFDTPLYFFSFPISLQRETIYLKHRFYDFELPNEDRQYNETIVGLESDILFFHKLPVPIKFEWLYNEDSKDQTLFRIMFGGEF</sequence>
<accession>A0A1W1C3I1</accession>